<name>A0AAD7G5B6_MYCRO</name>
<evidence type="ECO:0000313" key="1">
    <source>
        <dbReference type="EMBL" id="KAJ7668025.1"/>
    </source>
</evidence>
<organism evidence="1 2">
    <name type="scientific">Mycena rosella</name>
    <name type="common">Pink bonnet</name>
    <name type="synonym">Agaricus rosellus</name>
    <dbReference type="NCBI Taxonomy" id="1033263"/>
    <lineage>
        <taxon>Eukaryota</taxon>
        <taxon>Fungi</taxon>
        <taxon>Dikarya</taxon>
        <taxon>Basidiomycota</taxon>
        <taxon>Agaricomycotina</taxon>
        <taxon>Agaricomycetes</taxon>
        <taxon>Agaricomycetidae</taxon>
        <taxon>Agaricales</taxon>
        <taxon>Marasmiineae</taxon>
        <taxon>Mycenaceae</taxon>
        <taxon>Mycena</taxon>
    </lineage>
</organism>
<comment type="caution">
    <text evidence="1">The sequence shown here is derived from an EMBL/GenBank/DDBJ whole genome shotgun (WGS) entry which is preliminary data.</text>
</comment>
<reference evidence="1" key="1">
    <citation type="submission" date="2023-03" db="EMBL/GenBank/DDBJ databases">
        <title>Massive genome expansion in bonnet fungi (Mycena s.s.) driven by repeated elements and novel gene families across ecological guilds.</title>
        <authorList>
            <consortium name="Lawrence Berkeley National Laboratory"/>
            <person name="Harder C.B."/>
            <person name="Miyauchi S."/>
            <person name="Viragh M."/>
            <person name="Kuo A."/>
            <person name="Thoen E."/>
            <person name="Andreopoulos B."/>
            <person name="Lu D."/>
            <person name="Skrede I."/>
            <person name="Drula E."/>
            <person name="Henrissat B."/>
            <person name="Morin E."/>
            <person name="Kohler A."/>
            <person name="Barry K."/>
            <person name="LaButti K."/>
            <person name="Morin E."/>
            <person name="Salamov A."/>
            <person name="Lipzen A."/>
            <person name="Mereny Z."/>
            <person name="Hegedus B."/>
            <person name="Baldrian P."/>
            <person name="Stursova M."/>
            <person name="Weitz H."/>
            <person name="Taylor A."/>
            <person name="Grigoriev I.V."/>
            <person name="Nagy L.G."/>
            <person name="Martin F."/>
            <person name="Kauserud H."/>
        </authorList>
    </citation>
    <scope>NUCLEOTIDE SEQUENCE</scope>
    <source>
        <strain evidence="1">CBHHK067</strain>
    </source>
</reference>
<keyword evidence="2" id="KW-1185">Reference proteome</keyword>
<dbReference type="Proteomes" id="UP001221757">
    <property type="component" value="Unassembled WGS sequence"/>
</dbReference>
<proteinExistence type="predicted"/>
<evidence type="ECO:0000313" key="2">
    <source>
        <dbReference type="Proteomes" id="UP001221757"/>
    </source>
</evidence>
<dbReference type="EMBL" id="JARKIE010000199">
    <property type="protein sequence ID" value="KAJ7668025.1"/>
    <property type="molecule type" value="Genomic_DNA"/>
</dbReference>
<gene>
    <name evidence="1" type="ORF">B0H17DRAFT_950228</name>
</gene>
<protein>
    <submittedName>
        <fullName evidence="1">Uncharacterized protein</fullName>
    </submittedName>
</protein>
<sequence length="200" mass="21872">MNPFAQGGWSNSYNSNAVNNNQWGTSPSVYGALPYSTPPTTTPQFITFTFSPLDGTILNSIVIGPHSRTYFRITTDSTSSGFSVVQNPKLESVTLVEWRNHPIVEVRDIVSKRSTSQWLALSSDKTYRVMSARGRNFRWTPSASYIELHSTGVPNPQLFGRLSQGQSGAILELTTEAVQVGLLEVGVASALLLMSGRNID</sequence>
<dbReference type="AlphaFoldDB" id="A0AAD7G5B6"/>
<accession>A0AAD7G5B6</accession>